<dbReference type="SUPFAM" id="SSF102114">
    <property type="entry name" value="Radical SAM enzymes"/>
    <property type="match status" value="1"/>
</dbReference>
<dbReference type="GO" id="GO:0003824">
    <property type="term" value="F:catalytic activity"/>
    <property type="evidence" value="ECO:0007669"/>
    <property type="project" value="InterPro"/>
</dbReference>
<evidence type="ECO:0000256" key="4">
    <source>
        <dbReference type="ARBA" id="ARBA00023014"/>
    </source>
</evidence>
<evidence type="ECO:0000256" key="1">
    <source>
        <dbReference type="ARBA" id="ARBA00022691"/>
    </source>
</evidence>
<evidence type="ECO:0000313" key="7">
    <source>
        <dbReference type="EMBL" id="RZN64055.1"/>
    </source>
</evidence>
<dbReference type="GO" id="GO:0046872">
    <property type="term" value="F:metal ion binding"/>
    <property type="evidence" value="ECO:0007669"/>
    <property type="project" value="UniProtKB-KW"/>
</dbReference>
<comment type="caution">
    <text evidence="7">The sequence shown here is derived from an EMBL/GenBank/DDBJ whole genome shotgun (WGS) entry which is preliminary data.</text>
</comment>
<dbReference type="CDD" id="cd01335">
    <property type="entry name" value="Radical_SAM"/>
    <property type="match status" value="1"/>
</dbReference>
<feature type="domain" description="DUF8061" evidence="6">
    <location>
        <begin position="259"/>
        <end position="326"/>
    </location>
</feature>
<dbReference type="InterPro" id="IPR040087">
    <property type="entry name" value="MJ0021-like"/>
</dbReference>
<gene>
    <name evidence="7" type="ORF">EF806_05390</name>
</gene>
<dbReference type="Proteomes" id="UP000317158">
    <property type="component" value="Unassembled WGS sequence"/>
</dbReference>
<protein>
    <submittedName>
        <fullName evidence="7">Radical SAM protein</fullName>
    </submittedName>
</protein>
<dbReference type="InterPro" id="IPR058240">
    <property type="entry name" value="rSAM_sf"/>
</dbReference>
<name>A0A520KR01_METT2</name>
<organism evidence="7 8">
    <name type="scientific">Methanoliparum thermophilum</name>
    <dbReference type="NCBI Taxonomy" id="2491083"/>
    <lineage>
        <taxon>Archaea</taxon>
        <taxon>Methanobacteriati</taxon>
        <taxon>Methanobacteriota</taxon>
        <taxon>Candidatus Methanoliparia</taxon>
        <taxon>Candidatus Methanoliparales</taxon>
        <taxon>Candidatus Methanoliparaceae</taxon>
        <taxon>Candidatus Methanoliparum</taxon>
    </lineage>
</organism>
<feature type="domain" description="Radical SAM core" evidence="5">
    <location>
        <begin position="20"/>
        <end position="126"/>
    </location>
</feature>
<evidence type="ECO:0000256" key="2">
    <source>
        <dbReference type="ARBA" id="ARBA00022723"/>
    </source>
</evidence>
<accession>A0A520KR01</accession>
<keyword evidence="4" id="KW-0411">Iron-sulfur</keyword>
<keyword evidence="2" id="KW-0479">Metal-binding</keyword>
<sequence length="341" mass="39174">MRSAEGCRLCAKGAKMVLFVTGLCNRCCFYCPLSEKRSKKDVVYANERPAYSDKDVLDESVKMRALGASITGGEPLLVLDRTIYYIQLLKREFGKKYHIHLYTTQVIDKKVADELSSSGLDEIRFHILDKPIRYRDGISYLKNAGVCVGVEMPLVPLPFMENRIIEIIKCLDIDFLNLNELEFSETNYINMKKMQIETENGISAKKSTEFANKIIDKYKRRIPINFCTAAFKDGIQLRRRLIRTAKNIVKSYESITEDGTIVRGVIEGDIKDIKDIIGGLPFEEVDGKIYMNAYLLRRVASLFADKNVIAYISEVYPTWDALEVEREYIKDYFEDSHQSKN</sequence>
<dbReference type="GO" id="GO:0051536">
    <property type="term" value="F:iron-sulfur cluster binding"/>
    <property type="evidence" value="ECO:0007669"/>
    <property type="project" value="UniProtKB-KW"/>
</dbReference>
<dbReference type="SFLD" id="SFLDG01108">
    <property type="entry name" value="Uncharacterised_Radical_SAM_Su"/>
    <property type="match status" value="1"/>
</dbReference>
<evidence type="ECO:0000259" key="5">
    <source>
        <dbReference type="Pfam" id="PF04055"/>
    </source>
</evidence>
<dbReference type="InterPro" id="IPR013785">
    <property type="entry name" value="Aldolase_TIM"/>
</dbReference>
<dbReference type="Pfam" id="PF26257">
    <property type="entry name" value="DUF8061"/>
    <property type="match status" value="1"/>
</dbReference>
<keyword evidence="3" id="KW-0408">Iron</keyword>
<evidence type="ECO:0000313" key="8">
    <source>
        <dbReference type="Proteomes" id="UP000317158"/>
    </source>
</evidence>
<dbReference type="InterPro" id="IPR007197">
    <property type="entry name" value="rSAM"/>
</dbReference>
<dbReference type="EMBL" id="RXIF01000010">
    <property type="protein sequence ID" value="RZN64055.1"/>
    <property type="molecule type" value="Genomic_DNA"/>
</dbReference>
<evidence type="ECO:0000256" key="3">
    <source>
        <dbReference type="ARBA" id="ARBA00023004"/>
    </source>
</evidence>
<dbReference type="Gene3D" id="3.20.20.70">
    <property type="entry name" value="Aldolase class I"/>
    <property type="match status" value="1"/>
</dbReference>
<dbReference type="SFLD" id="SFLDS00029">
    <property type="entry name" value="Radical_SAM"/>
    <property type="match status" value="1"/>
</dbReference>
<dbReference type="Pfam" id="PF04055">
    <property type="entry name" value="Radical_SAM"/>
    <property type="match status" value="1"/>
</dbReference>
<dbReference type="AlphaFoldDB" id="A0A520KR01"/>
<dbReference type="PANTHER" id="PTHR43288">
    <property type="entry name" value="BIOTIN SYNTHASE-RELATED PROTEIN, RADICAL SAM SUPERFAMILY"/>
    <property type="match status" value="1"/>
</dbReference>
<dbReference type="PANTHER" id="PTHR43288:SF1">
    <property type="entry name" value="GLYCYL-RADICAL ENZYME ACTIVATING ENZYME MJ0021-RELATED"/>
    <property type="match status" value="1"/>
</dbReference>
<keyword evidence="1" id="KW-0949">S-adenosyl-L-methionine</keyword>
<evidence type="ECO:0000259" key="6">
    <source>
        <dbReference type="Pfam" id="PF26257"/>
    </source>
</evidence>
<proteinExistence type="predicted"/>
<reference evidence="7 8" key="1">
    <citation type="journal article" date="2019" name="Nat. Microbiol.">
        <title>Wide diversity of methane and short-chain alkane metabolisms in uncultured archaea.</title>
        <authorList>
            <person name="Borrel G."/>
            <person name="Adam P.S."/>
            <person name="McKay L.J."/>
            <person name="Chen L.X."/>
            <person name="Sierra-Garcia I.N."/>
            <person name="Sieber C.M."/>
            <person name="Letourneur Q."/>
            <person name="Ghozlane A."/>
            <person name="Andersen G.L."/>
            <person name="Li W.J."/>
            <person name="Hallam S.J."/>
            <person name="Muyzer G."/>
            <person name="de Oliveira V.M."/>
            <person name="Inskeep W.P."/>
            <person name="Banfield J.F."/>
            <person name="Gribaldo S."/>
        </authorList>
    </citation>
    <scope>NUCLEOTIDE SEQUENCE [LARGE SCALE GENOMIC DNA]</scope>
    <source>
        <strain evidence="7">NM1a</strain>
    </source>
</reference>
<dbReference type="InterPro" id="IPR058374">
    <property type="entry name" value="DUF8061"/>
</dbReference>